<organism evidence="1 2">
    <name type="scientific">Hymenoscyphus fraxineus</name>
    <dbReference type="NCBI Taxonomy" id="746836"/>
    <lineage>
        <taxon>Eukaryota</taxon>
        <taxon>Fungi</taxon>
        <taxon>Dikarya</taxon>
        <taxon>Ascomycota</taxon>
        <taxon>Pezizomycotina</taxon>
        <taxon>Leotiomycetes</taxon>
        <taxon>Helotiales</taxon>
        <taxon>Helotiaceae</taxon>
        <taxon>Hymenoscyphus</taxon>
    </lineage>
</organism>
<accession>A0A9N9PNZ7</accession>
<keyword evidence="2" id="KW-1185">Reference proteome</keyword>
<comment type="caution">
    <text evidence="1">The sequence shown here is derived from an EMBL/GenBank/DDBJ whole genome shotgun (WGS) entry which is preliminary data.</text>
</comment>
<proteinExistence type="predicted"/>
<dbReference type="EMBL" id="CAJVRL010000055">
    <property type="protein sequence ID" value="CAG8954096.1"/>
    <property type="molecule type" value="Genomic_DNA"/>
</dbReference>
<evidence type="ECO:0000313" key="2">
    <source>
        <dbReference type="Proteomes" id="UP000696280"/>
    </source>
</evidence>
<evidence type="ECO:0000313" key="1">
    <source>
        <dbReference type="EMBL" id="CAG8954096.1"/>
    </source>
</evidence>
<dbReference type="Proteomes" id="UP000696280">
    <property type="component" value="Unassembled WGS sequence"/>
</dbReference>
<gene>
    <name evidence="1" type="ORF">HYFRA_00009200</name>
</gene>
<name>A0A9N9PNZ7_9HELO</name>
<sequence length="63" mass="7039">MPLDKIMFRGHNVSTEELLSSRNNDLTLDGNVEVWKCGSVEVLKDLGSDVLTGKSGYICMYRC</sequence>
<dbReference type="AlphaFoldDB" id="A0A9N9PNZ7"/>
<reference evidence="1" key="1">
    <citation type="submission" date="2021-07" db="EMBL/GenBank/DDBJ databases">
        <authorList>
            <person name="Durling M."/>
        </authorList>
    </citation>
    <scope>NUCLEOTIDE SEQUENCE</scope>
</reference>
<protein>
    <submittedName>
        <fullName evidence="1">Uncharacterized protein</fullName>
    </submittedName>
</protein>